<dbReference type="GO" id="GO:0001735">
    <property type="term" value="F:prenylcysteine oxidase activity"/>
    <property type="evidence" value="ECO:0007669"/>
    <property type="project" value="InterPro"/>
</dbReference>
<dbReference type="Pfam" id="PF07156">
    <property type="entry name" value="Prenylcys_lyase"/>
    <property type="match status" value="3"/>
</dbReference>
<name>A0A553PCC6_TIGCA</name>
<evidence type="ECO:0000256" key="4">
    <source>
        <dbReference type="ARBA" id="ARBA00022729"/>
    </source>
</evidence>
<evidence type="ECO:0000256" key="7">
    <source>
        <dbReference type="ARBA" id="ARBA00023180"/>
    </source>
</evidence>
<gene>
    <name evidence="9" type="ORF">TCAL_01354</name>
</gene>
<dbReference type="PANTHER" id="PTHR15944:SF0">
    <property type="entry name" value="PRENYLCYSTEINE LYASE DOMAIN-CONTAINING PROTEIN"/>
    <property type="match status" value="1"/>
</dbReference>
<feature type="domain" description="Prenylcysteine lyase" evidence="8">
    <location>
        <begin position="549"/>
        <end position="806"/>
    </location>
</feature>
<dbReference type="Gene3D" id="3.50.50.60">
    <property type="entry name" value="FAD/NAD(P)-binding domain"/>
    <property type="match status" value="2"/>
</dbReference>
<evidence type="ECO:0000256" key="5">
    <source>
        <dbReference type="ARBA" id="ARBA00022827"/>
    </source>
</evidence>
<dbReference type="Proteomes" id="UP000318571">
    <property type="component" value="Chromosome 2"/>
</dbReference>
<keyword evidence="7" id="KW-0325">Glycoprotein</keyword>
<comment type="cofactor">
    <cofactor evidence="1">
        <name>FAD</name>
        <dbReference type="ChEBI" id="CHEBI:57692"/>
    </cofactor>
</comment>
<dbReference type="InterPro" id="IPR010795">
    <property type="entry name" value="Prenylcys_lyase"/>
</dbReference>
<evidence type="ECO:0000256" key="3">
    <source>
        <dbReference type="ARBA" id="ARBA00022630"/>
    </source>
</evidence>
<proteinExistence type="inferred from homology"/>
<evidence type="ECO:0000256" key="2">
    <source>
        <dbReference type="ARBA" id="ARBA00009967"/>
    </source>
</evidence>
<keyword evidence="10" id="KW-1185">Reference proteome</keyword>
<accession>A0A553PCC6</accession>
<feature type="domain" description="Prenylcysteine lyase" evidence="8">
    <location>
        <begin position="813"/>
        <end position="850"/>
    </location>
</feature>
<dbReference type="SUPFAM" id="SSF51905">
    <property type="entry name" value="FAD/NAD(P)-binding domain"/>
    <property type="match status" value="2"/>
</dbReference>
<keyword evidence="6" id="KW-0560">Oxidoreductase</keyword>
<keyword evidence="3" id="KW-0285">Flavoprotein</keyword>
<dbReference type="GO" id="GO:0030327">
    <property type="term" value="P:prenylated protein catabolic process"/>
    <property type="evidence" value="ECO:0007669"/>
    <property type="project" value="TreeGrafter"/>
</dbReference>
<feature type="domain" description="Prenylcysteine lyase" evidence="8">
    <location>
        <begin position="121"/>
        <end position="379"/>
    </location>
</feature>
<sequence>MWDMTDNFHVNIKLLRPDGFSAIIGGGIGGTSCAHALRQGLGSNLSLTLFEMGEVGGRLATIEMAGHEYESGGSIIHSQNREMATFVKTLGLKATKKAGRLDHWSMSTFSLFNERQEVLFQLTEWTYFQNIQMILRYGLLSLYKMSAFISELLTNFTKIYPILDAGIGFSSTAEMLKHMETRSISSASLLNATSWSLDEAMRAQGMDPLLIHEIATAAVRVNYGQLPSDLHSLVGGVALAGAEGNLWSISGGNKQVPALLLERSQAEFVSAKVDLVKLNADGSFKVEYRNRMDDNVPYLWKEGGVGESVTELEAENMDGTFDVVVLATPLTNDKKQLEFQGFPRAFEFPGRYHRCVTTFVHGRLRSKYFDTNNINLVSPSNFYEDQRPAEHGGRHLAHFHGEIARDPPTGRTHGDLLGSRSLGQILDHFLHHSGHGSIAYILIRKAERIAIIGGGIGGTSCAHALRQGLGSNLSLTLFEMGEVGGRLATIEMAGHEYESGGSIIHSQNREMATFVKTLGLKATKKAGRLDHWSMSTFSLFNERQEVLFQLTEWTYFQNIQMILRYGLLSLYKMSAFISELLTNFTKIYPILDAGIGFSSTAEMLKHMETRSISSASLLNATSWSLDEAMRAQGMDPLLIHEIATAAVRVNYGQLPSDLHSLVGGVALAGAEGNLWSISGGNKQVPALLLERSQAEFVSAKVDLVKLNADGSFKVEYRNRMDDNVPYLWKEGGVGESVTELEAENMDGTFDVVVLATPLTNDKKQLEFQGFPRAFEFPGRYHRCVTTFVHGRLRSKYFDTNNINLVSPSNFYVSLFYINAIEWAASAMEMSALGGKNVANLILKQILKKPKKHETRYDEL</sequence>
<keyword evidence="5" id="KW-0274">FAD</keyword>
<organism evidence="9 10">
    <name type="scientific">Tigriopus californicus</name>
    <name type="common">Marine copepod</name>
    <dbReference type="NCBI Taxonomy" id="6832"/>
    <lineage>
        <taxon>Eukaryota</taxon>
        <taxon>Metazoa</taxon>
        <taxon>Ecdysozoa</taxon>
        <taxon>Arthropoda</taxon>
        <taxon>Crustacea</taxon>
        <taxon>Multicrustacea</taxon>
        <taxon>Hexanauplia</taxon>
        <taxon>Copepoda</taxon>
        <taxon>Harpacticoida</taxon>
        <taxon>Harpacticidae</taxon>
        <taxon>Tigriopus</taxon>
    </lineage>
</organism>
<dbReference type="AlphaFoldDB" id="A0A553PCC6"/>
<evidence type="ECO:0000313" key="9">
    <source>
        <dbReference type="EMBL" id="TRY75334.1"/>
    </source>
</evidence>
<reference evidence="9 10" key="1">
    <citation type="journal article" date="2018" name="Nat. Ecol. Evol.">
        <title>Genomic signatures of mitonuclear coevolution across populations of Tigriopus californicus.</title>
        <authorList>
            <person name="Barreto F.S."/>
            <person name="Watson E.T."/>
            <person name="Lima T.G."/>
            <person name="Willett C.S."/>
            <person name="Edmands S."/>
            <person name="Li W."/>
            <person name="Burton R.S."/>
        </authorList>
    </citation>
    <scope>NUCLEOTIDE SEQUENCE [LARGE SCALE GENOMIC DNA]</scope>
    <source>
        <strain evidence="9 10">San Diego</strain>
    </source>
</reference>
<evidence type="ECO:0000313" key="10">
    <source>
        <dbReference type="Proteomes" id="UP000318571"/>
    </source>
</evidence>
<dbReference type="InterPro" id="IPR017046">
    <property type="entry name" value="Prenylcysteine_Oxase1"/>
</dbReference>
<protein>
    <recommendedName>
        <fullName evidence="8">Prenylcysteine lyase domain-containing protein</fullName>
    </recommendedName>
</protein>
<evidence type="ECO:0000256" key="1">
    <source>
        <dbReference type="ARBA" id="ARBA00001974"/>
    </source>
</evidence>
<dbReference type="STRING" id="6832.A0A553PCC6"/>
<comment type="similarity">
    <text evidence="2">Belongs to the prenylcysteine oxidase family.</text>
</comment>
<dbReference type="Pfam" id="PF13450">
    <property type="entry name" value="NAD_binding_8"/>
    <property type="match status" value="2"/>
</dbReference>
<dbReference type="GO" id="GO:0030328">
    <property type="term" value="P:prenylcysteine catabolic process"/>
    <property type="evidence" value="ECO:0007669"/>
    <property type="project" value="InterPro"/>
</dbReference>
<keyword evidence="4" id="KW-0732">Signal</keyword>
<evidence type="ECO:0000259" key="8">
    <source>
        <dbReference type="Pfam" id="PF07156"/>
    </source>
</evidence>
<dbReference type="EMBL" id="VCGU01000005">
    <property type="protein sequence ID" value="TRY75334.1"/>
    <property type="molecule type" value="Genomic_DNA"/>
</dbReference>
<dbReference type="PANTHER" id="PTHR15944">
    <property type="entry name" value="FARNESYLCYSTEINE LYASE"/>
    <property type="match status" value="1"/>
</dbReference>
<evidence type="ECO:0000256" key="6">
    <source>
        <dbReference type="ARBA" id="ARBA00023002"/>
    </source>
</evidence>
<comment type="caution">
    <text evidence="9">The sequence shown here is derived from an EMBL/GenBank/DDBJ whole genome shotgun (WGS) entry which is preliminary data.</text>
</comment>
<dbReference type="InterPro" id="IPR036188">
    <property type="entry name" value="FAD/NAD-bd_sf"/>
</dbReference>